<dbReference type="EC" id="2.7.11.24" evidence="1 9"/>
<dbReference type="InterPro" id="IPR000719">
    <property type="entry name" value="Prot_kinase_dom"/>
</dbReference>
<protein>
    <recommendedName>
        <fullName evidence="1 9">Mitogen-activated protein kinase</fullName>
        <ecNumber evidence="1 9">2.7.11.24</ecNumber>
    </recommendedName>
</protein>
<sequence>MGYHSLSCLNQTFEVPEKYKLVKEIGQGAYGVVCAAENSKTGERCAIKKVCKLFERPILTKRALRELKLLEHFNGHKNIIRLFDMDIVDYTDFNEIYLFQELMEADLHQIIRSGQPLTDEHFQSFIYQACCGLKYIHSANVLHRDLKPCNLLVNTKCELKICDFGLARGYVDPKNGEGDTGFMTEYVATRWYRAPEIMLIDVWSLGCIFAELLGNKPLFKGRDFVDQLNQILYILGTPDDDTLNRIGSDRAQTYIKSLERFEKIPLVQLYPTASPAALDLLEKLLSFDPMFRIDIKEALEHPYFDLFHDPDDEPSHSHAVDFSFESLNTVEDIKETIVEEVKMFKARKHSLKLDMRGLRRHNSITTPTSKRVRYNSSSAANDVGYSPDQSIISPVELDPHLERDLGGLLNS</sequence>
<dbReference type="Proteomes" id="UP001476247">
    <property type="component" value="Unassembled WGS sequence"/>
</dbReference>
<evidence type="ECO:0000256" key="9">
    <source>
        <dbReference type="RuleBase" id="RU361165"/>
    </source>
</evidence>
<evidence type="ECO:0000256" key="2">
    <source>
        <dbReference type="ARBA" id="ARBA00022527"/>
    </source>
</evidence>
<evidence type="ECO:0000256" key="8">
    <source>
        <dbReference type="RuleBase" id="RU000304"/>
    </source>
</evidence>
<accession>A0ABP9YBT8</accession>
<dbReference type="Gene3D" id="1.10.510.10">
    <property type="entry name" value="Transferase(Phosphotransferase) domain 1"/>
    <property type="match status" value="1"/>
</dbReference>
<organism evidence="11 12">
    <name type="scientific">Helicostylum pulchrum</name>
    <dbReference type="NCBI Taxonomy" id="562976"/>
    <lineage>
        <taxon>Eukaryota</taxon>
        <taxon>Fungi</taxon>
        <taxon>Fungi incertae sedis</taxon>
        <taxon>Mucoromycota</taxon>
        <taxon>Mucoromycotina</taxon>
        <taxon>Mucoromycetes</taxon>
        <taxon>Mucorales</taxon>
        <taxon>Mucorineae</taxon>
        <taxon>Mucoraceae</taxon>
        <taxon>Helicostylum</taxon>
    </lineage>
</organism>
<evidence type="ECO:0000256" key="6">
    <source>
        <dbReference type="ARBA" id="ARBA00022840"/>
    </source>
</evidence>
<feature type="binding site" evidence="7">
    <location>
        <position position="49"/>
    </location>
    <ligand>
        <name>ATP</name>
        <dbReference type="ChEBI" id="CHEBI:30616"/>
    </ligand>
</feature>
<comment type="similarity">
    <text evidence="9">Belongs to the protein kinase superfamily. Ser/Thr protein kinase family. MAP kinase subfamily.</text>
</comment>
<dbReference type="SUPFAM" id="SSF56112">
    <property type="entry name" value="Protein kinase-like (PK-like)"/>
    <property type="match status" value="1"/>
</dbReference>
<evidence type="ECO:0000256" key="7">
    <source>
        <dbReference type="PROSITE-ProRule" id="PRU10141"/>
    </source>
</evidence>
<reference evidence="11 12" key="1">
    <citation type="submission" date="2024-04" db="EMBL/GenBank/DDBJ databases">
        <title>genome sequences of Mucor flavus KT1a and Helicostylum pulchrum KT1b strains isolation_sourced from the surface of a dry-aged beef.</title>
        <authorList>
            <person name="Toyotome T."/>
            <person name="Hosono M."/>
            <person name="Torimaru M."/>
            <person name="Fukuda K."/>
            <person name="Mikami N."/>
        </authorList>
    </citation>
    <scope>NUCLEOTIDE SEQUENCE [LARGE SCALE GENOMIC DNA]</scope>
    <source>
        <strain evidence="11 12">KT1b</strain>
    </source>
</reference>
<dbReference type="InterPro" id="IPR003527">
    <property type="entry name" value="MAP_kinase_CS"/>
</dbReference>
<comment type="caution">
    <text evidence="11">The sequence shown here is derived from an EMBL/GenBank/DDBJ whole genome shotgun (WGS) entry which is preliminary data.</text>
</comment>
<comment type="activity regulation">
    <text evidence="9">Activated by threonine and tyrosine phosphorylation.</text>
</comment>
<evidence type="ECO:0000313" key="12">
    <source>
        <dbReference type="Proteomes" id="UP001476247"/>
    </source>
</evidence>
<dbReference type="InterPro" id="IPR050117">
    <property type="entry name" value="MAPK"/>
</dbReference>
<evidence type="ECO:0000256" key="4">
    <source>
        <dbReference type="ARBA" id="ARBA00022741"/>
    </source>
</evidence>
<name>A0ABP9YBT8_9FUNG</name>
<keyword evidence="2 8" id="KW-0723">Serine/threonine-protein kinase</keyword>
<feature type="domain" description="Protein kinase" evidence="10">
    <location>
        <begin position="19"/>
        <end position="304"/>
    </location>
</feature>
<evidence type="ECO:0000313" key="11">
    <source>
        <dbReference type="EMBL" id="GAA5804417.1"/>
    </source>
</evidence>
<dbReference type="EMBL" id="BAABUJ010000035">
    <property type="protein sequence ID" value="GAA5804417.1"/>
    <property type="molecule type" value="Genomic_DNA"/>
</dbReference>
<dbReference type="InterPro" id="IPR011009">
    <property type="entry name" value="Kinase-like_dom_sf"/>
</dbReference>
<keyword evidence="3 9" id="KW-0808">Transferase</keyword>
<keyword evidence="5 9" id="KW-0418">Kinase</keyword>
<dbReference type="PROSITE" id="PS50011">
    <property type="entry name" value="PROTEIN_KINASE_DOM"/>
    <property type="match status" value="1"/>
</dbReference>
<dbReference type="SMART" id="SM00220">
    <property type="entry name" value="S_TKc"/>
    <property type="match status" value="1"/>
</dbReference>
<comment type="cofactor">
    <cofactor evidence="9">
        <name>Mg(2+)</name>
        <dbReference type="ChEBI" id="CHEBI:18420"/>
    </cofactor>
</comment>
<dbReference type="PANTHER" id="PTHR24055">
    <property type="entry name" value="MITOGEN-ACTIVATED PROTEIN KINASE"/>
    <property type="match status" value="1"/>
</dbReference>
<dbReference type="Gene3D" id="3.30.200.20">
    <property type="entry name" value="Phosphorylase Kinase, domain 1"/>
    <property type="match status" value="1"/>
</dbReference>
<proteinExistence type="inferred from homology"/>
<dbReference type="InterPro" id="IPR008271">
    <property type="entry name" value="Ser/Thr_kinase_AS"/>
</dbReference>
<dbReference type="Pfam" id="PF00069">
    <property type="entry name" value="Pkinase"/>
    <property type="match status" value="1"/>
</dbReference>
<keyword evidence="4 7" id="KW-0547">Nucleotide-binding</keyword>
<evidence type="ECO:0000256" key="5">
    <source>
        <dbReference type="ARBA" id="ARBA00022777"/>
    </source>
</evidence>
<dbReference type="InterPro" id="IPR017441">
    <property type="entry name" value="Protein_kinase_ATP_BS"/>
</dbReference>
<comment type="catalytic activity">
    <reaction evidence="9">
        <text>L-threonyl-[protein] + ATP = O-phospho-L-threonyl-[protein] + ADP + H(+)</text>
        <dbReference type="Rhea" id="RHEA:46608"/>
        <dbReference type="Rhea" id="RHEA-COMP:11060"/>
        <dbReference type="Rhea" id="RHEA-COMP:11605"/>
        <dbReference type="ChEBI" id="CHEBI:15378"/>
        <dbReference type="ChEBI" id="CHEBI:30013"/>
        <dbReference type="ChEBI" id="CHEBI:30616"/>
        <dbReference type="ChEBI" id="CHEBI:61977"/>
        <dbReference type="ChEBI" id="CHEBI:456216"/>
        <dbReference type="EC" id="2.7.11.24"/>
    </reaction>
</comment>
<keyword evidence="12" id="KW-1185">Reference proteome</keyword>
<evidence type="ECO:0000259" key="10">
    <source>
        <dbReference type="PROSITE" id="PS50011"/>
    </source>
</evidence>
<dbReference type="PROSITE" id="PS01351">
    <property type="entry name" value="MAPK"/>
    <property type="match status" value="1"/>
</dbReference>
<dbReference type="PROSITE" id="PS00107">
    <property type="entry name" value="PROTEIN_KINASE_ATP"/>
    <property type="match status" value="1"/>
</dbReference>
<keyword evidence="6 7" id="KW-0067">ATP-binding</keyword>
<evidence type="ECO:0000256" key="3">
    <source>
        <dbReference type="ARBA" id="ARBA00022679"/>
    </source>
</evidence>
<dbReference type="PROSITE" id="PS00108">
    <property type="entry name" value="PROTEIN_KINASE_ST"/>
    <property type="match status" value="1"/>
</dbReference>
<gene>
    <name evidence="11" type="ORF">HPULCUR_009910</name>
</gene>
<evidence type="ECO:0000256" key="1">
    <source>
        <dbReference type="ARBA" id="ARBA00012411"/>
    </source>
</evidence>
<keyword evidence="9" id="KW-0460">Magnesium</keyword>